<organism evidence="2 3">
    <name type="scientific">Desulforamulus aeronauticus DSM 10349</name>
    <dbReference type="NCBI Taxonomy" id="1121421"/>
    <lineage>
        <taxon>Bacteria</taxon>
        <taxon>Bacillati</taxon>
        <taxon>Bacillota</taxon>
        <taxon>Clostridia</taxon>
        <taxon>Eubacteriales</taxon>
        <taxon>Peptococcaceae</taxon>
        <taxon>Desulforamulus</taxon>
    </lineage>
</organism>
<feature type="transmembrane region" description="Helical" evidence="1">
    <location>
        <begin position="18"/>
        <end position="35"/>
    </location>
</feature>
<keyword evidence="1" id="KW-0812">Transmembrane</keyword>
<keyword evidence="1" id="KW-1133">Transmembrane helix</keyword>
<dbReference type="EMBL" id="FRAR01000018">
    <property type="protein sequence ID" value="SHK62480.1"/>
    <property type="molecule type" value="Genomic_DNA"/>
</dbReference>
<dbReference type="AlphaFoldDB" id="A0A1M6U007"/>
<dbReference type="Proteomes" id="UP000183997">
    <property type="component" value="Unassembled WGS sequence"/>
</dbReference>
<keyword evidence="3" id="KW-1185">Reference proteome</keyword>
<feature type="transmembrane region" description="Helical" evidence="1">
    <location>
        <begin position="85"/>
        <end position="118"/>
    </location>
</feature>
<accession>A0A1M6U007</accession>
<protein>
    <recommendedName>
        <fullName evidence="4">ABC-2 family transporter protein</fullName>
    </recommendedName>
</protein>
<reference evidence="3" key="1">
    <citation type="submission" date="2016-11" db="EMBL/GenBank/DDBJ databases">
        <authorList>
            <person name="Varghese N."/>
            <person name="Submissions S."/>
        </authorList>
    </citation>
    <scope>NUCLEOTIDE SEQUENCE [LARGE SCALE GENOMIC DNA]</scope>
    <source>
        <strain evidence="3">DSM 10349</strain>
    </source>
</reference>
<evidence type="ECO:0000313" key="3">
    <source>
        <dbReference type="Proteomes" id="UP000183997"/>
    </source>
</evidence>
<dbReference type="OrthoDB" id="1786466at2"/>
<sequence>MNSWLNLIKKEYRMSRKSILTILVMMLIVGLWLMYSNRQHMGIIFAPASLLVFFALVYPAIFMFSSVSKELKNTSHLWLHCPQPAWMLLTAKLLMAVIYMLLFLLLAASGVYIGLFLGQWPHGASMTTEQMALIITELGLYASLAITVAALYLASWSTLIVVVSATVRNWLGRFHRLASLAVFLVATWGMGWVYNSWLFTRVTQWGSFEIKPLSLRYLSLASQDFGGPVIYTGQIVAIILAIVAIFALATWLIDNKVEV</sequence>
<dbReference type="STRING" id="1121421.SAMN02745123_02533"/>
<feature type="transmembrane region" description="Helical" evidence="1">
    <location>
        <begin position="41"/>
        <end position="64"/>
    </location>
</feature>
<evidence type="ECO:0000256" key="1">
    <source>
        <dbReference type="SAM" id="Phobius"/>
    </source>
</evidence>
<feature type="transmembrane region" description="Helical" evidence="1">
    <location>
        <begin position="229"/>
        <end position="253"/>
    </location>
</feature>
<feature type="transmembrane region" description="Helical" evidence="1">
    <location>
        <begin position="138"/>
        <end position="165"/>
    </location>
</feature>
<proteinExistence type="predicted"/>
<feature type="transmembrane region" description="Helical" evidence="1">
    <location>
        <begin position="177"/>
        <end position="194"/>
    </location>
</feature>
<keyword evidence="1" id="KW-0472">Membrane</keyword>
<name>A0A1M6U007_9FIRM</name>
<dbReference type="RefSeq" id="WP_072914914.1">
    <property type="nucleotide sequence ID" value="NZ_FRAR01000018.1"/>
</dbReference>
<evidence type="ECO:0008006" key="4">
    <source>
        <dbReference type="Google" id="ProtNLM"/>
    </source>
</evidence>
<evidence type="ECO:0000313" key="2">
    <source>
        <dbReference type="EMBL" id="SHK62480.1"/>
    </source>
</evidence>
<gene>
    <name evidence="2" type="ORF">SAMN02745123_02533</name>
</gene>